<accession>A0A8J5IQI2</accession>
<dbReference type="PANTHER" id="PTHR30620">
    <property type="entry name" value="PERIPLASMIC BETA-GLUCOSIDASE-RELATED"/>
    <property type="match status" value="1"/>
</dbReference>
<evidence type="ECO:0000256" key="7">
    <source>
        <dbReference type="SAM" id="SignalP"/>
    </source>
</evidence>
<evidence type="ECO:0000256" key="2">
    <source>
        <dbReference type="ARBA" id="ARBA00005336"/>
    </source>
</evidence>
<gene>
    <name evidence="9" type="ORF">JG688_00006589</name>
</gene>
<dbReference type="Pfam" id="PF14310">
    <property type="entry name" value="Fn3-like"/>
    <property type="match status" value="1"/>
</dbReference>
<evidence type="ECO:0000256" key="5">
    <source>
        <dbReference type="ARBA" id="ARBA00022801"/>
    </source>
</evidence>
<protein>
    <recommendedName>
        <fullName evidence="3">beta-glucosidase</fullName>
        <ecNumber evidence="3">3.2.1.21</ecNumber>
    </recommendedName>
</protein>
<dbReference type="Proteomes" id="UP000709295">
    <property type="component" value="Unassembled WGS sequence"/>
</dbReference>
<comment type="similarity">
    <text evidence="2">Belongs to the glycosyl hydrolase 3 family.</text>
</comment>
<dbReference type="FunFam" id="3.20.20.300:FF:000007">
    <property type="entry name" value="Lysosomal beta glucosidase"/>
    <property type="match status" value="1"/>
</dbReference>
<evidence type="ECO:0000313" key="10">
    <source>
        <dbReference type="Proteomes" id="UP000709295"/>
    </source>
</evidence>
<dbReference type="PANTHER" id="PTHR30620:SF16">
    <property type="entry name" value="LYSOSOMAL BETA GLUCOSIDASE"/>
    <property type="match status" value="1"/>
</dbReference>
<dbReference type="AlphaFoldDB" id="A0A8J5IQI2"/>
<feature type="signal peptide" evidence="7">
    <location>
        <begin position="1"/>
        <end position="15"/>
    </location>
</feature>
<keyword evidence="4 7" id="KW-0732">Signal</keyword>
<feature type="chain" id="PRO_5035232241" description="beta-glucosidase" evidence="7">
    <location>
        <begin position="16"/>
        <end position="890"/>
    </location>
</feature>
<dbReference type="Pfam" id="PF00933">
    <property type="entry name" value="Glyco_hydro_3"/>
    <property type="match status" value="1"/>
</dbReference>
<dbReference type="GO" id="GO:0009251">
    <property type="term" value="P:glucan catabolic process"/>
    <property type="evidence" value="ECO:0007669"/>
    <property type="project" value="TreeGrafter"/>
</dbReference>
<keyword evidence="10" id="KW-1185">Reference proteome</keyword>
<dbReference type="InterPro" id="IPR001764">
    <property type="entry name" value="Glyco_hydro_3_N"/>
</dbReference>
<evidence type="ECO:0000313" key="9">
    <source>
        <dbReference type="EMBL" id="KAG6966788.1"/>
    </source>
</evidence>
<dbReference type="FunFam" id="3.40.50.1700:FF:000006">
    <property type="entry name" value="Lysosomal beta glucosidase"/>
    <property type="match status" value="1"/>
</dbReference>
<reference evidence="9" key="1">
    <citation type="submission" date="2021-01" db="EMBL/GenBank/DDBJ databases">
        <title>Phytophthora aleatoria, a newly-described species from Pinus radiata is distinct from Phytophthora cactorum isolates based on comparative genomics.</title>
        <authorList>
            <person name="Mcdougal R."/>
            <person name="Panda P."/>
            <person name="Williams N."/>
            <person name="Studholme D.J."/>
        </authorList>
    </citation>
    <scope>NUCLEOTIDE SEQUENCE</scope>
    <source>
        <strain evidence="9">NZFS 4037</strain>
    </source>
</reference>
<dbReference type="FunFam" id="2.60.40.10:FF:000731">
    <property type="entry name" value="Lysosomal beta glucosidase"/>
    <property type="match status" value="1"/>
</dbReference>
<evidence type="ECO:0000256" key="3">
    <source>
        <dbReference type="ARBA" id="ARBA00012744"/>
    </source>
</evidence>
<feature type="domain" description="Fibronectin type III-like" evidence="8">
    <location>
        <begin position="783"/>
        <end position="857"/>
    </location>
</feature>
<keyword evidence="6" id="KW-0326">Glycosidase</keyword>
<dbReference type="InterPro" id="IPR051915">
    <property type="entry name" value="Cellulose_Degrad_GH3"/>
</dbReference>
<organism evidence="9 10">
    <name type="scientific">Phytophthora aleatoria</name>
    <dbReference type="NCBI Taxonomy" id="2496075"/>
    <lineage>
        <taxon>Eukaryota</taxon>
        <taxon>Sar</taxon>
        <taxon>Stramenopiles</taxon>
        <taxon>Oomycota</taxon>
        <taxon>Peronosporomycetes</taxon>
        <taxon>Peronosporales</taxon>
        <taxon>Peronosporaceae</taxon>
        <taxon>Phytophthora</taxon>
    </lineage>
</organism>
<dbReference type="InterPro" id="IPR026891">
    <property type="entry name" value="Fn3-like"/>
</dbReference>
<dbReference type="EC" id="3.2.1.21" evidence="3"/>
<dbReference type="Pfam" id="PF01915">
    <property type="entry name" value="Glyco_hydro_3_C"/>
    <property type="match status" value="1"/>
</dbReference>
<evidence type="ECO:0000259" key="8">
    <source>
        <dbReference type="SMART" id="SM01217"/>
    </source>
</evidence>
<evidence type="ECO:0000256" key="4">
    <source>
        <dbReference type="ARBA" id="ARBA00022729"/>
    </source>
</evidence>
<dbReference type="EMBL" id="JAENGY010000292">
    <property type="protein sequence ID" value="KAG6966788.1"/>
    <property type="molecule type" value="Genomic_DNA"/>
</dbReference>
<proteinExistence type="inferred from homology"/>
<evidence type="ECO:0000256" key="1">
    <source>
        <dbReference type="ARBA" id="ARBA00000448"/>
    </source>
</evidence>
<comment type="caution">
    <text evidence="9">The sequence shown here is derived from an EMBL/GenBank/DDBJ whole genome shotgun (WGS) entry which is preliminary data.</text>
</comment>
<sequence>MVLPLFIVGTAGTGAATGYGMYQVGTALALPSSASEAPPKSASSLTAGGITAVAAYSVQGRILNRYLSHLLTYEVPKNVTKWSFRDFLSIAGPLIAPRVAMFSTSVALMGFVSTKMDLSRGKNLVVFNGGHLAAADEWDAKVDEIMANFTNVDIVGQMTQIAGYGLINSTYQLDEEAVRGFAKYHVGSYLSPPMSSLGEVDGKWGWTTAQMREFVAGIQKIAMEENGGHPMIYGTDSAHGNALVTDTVFFGQQINGAATFNPDLLYEQGRITARDTLAAGIPWIFDPVLDIMHNPLWPRVYETFGEDPYLASVMGAAVVRGIQSYNESAACMKHWIAYAWNPTGHDKDGVTMSDFDLLNTYFPSFKAAVDAGLLTGMENYISVNGVPVVENTKLLKTLLRNDLQFEGLMVTDYGEINALQNFHRTARTENEATKFSLERTSIDMSMVASDLSFTNGTNKLLEEDPEILDRLKASVRRVIKLKLKLGLYDNPMPGEEYIHMVGNDDDVAAALDGARESIVLLQNNDSTLPLAKSASVFLTGPIAHDIGRQCGGWTLQVPGVSGNDMFSHGVSVKQGLEAIAGNDSITYFNGLNITGNYTDADLATAKEYAAKAEYTIAVIGEEVYEEKTGDINDLTLPLGQIEYVKELASTDTKVIVVLFEGRPRILNDLPENVHAVLNGMLACEQGGKAVAEIIYGDVNPSGRMPITYPKDTGNVMIPYRHRVSTQCASGDYCEPQWIFGHGLSYTNFTYSDMNISATNVTSSSDSVNVSVTVTNSGSVAGKETVMLFLTQPYRSISVPEVKQLKKFSKISLDAGASQTVTFELTAADWSVYYPQIGQGLKLVAEDANYVVAIKPETDCDVYNETAAVNPLSATFTLATGEYPFGSLIAE</sequence>
<evidence type="ECO:0000256" key="6">
    <source>
        <dbReference type="ARBA" id="ARBA00023295"/>
    </source>
</evidence>
<dbReference type="SMART" id="SM01217">
    <property type="entry name" value="Fn3_like"/>
    <property type="match status" value="1"/>
</dbReference>
<keyword evidence="5" id="KW-0378">Hydrolase</keyword>
<name>A0A8J5IQI2_9STRA</name>
<dbReference type="InterPro" id="IPR002772">
    <property type="entry name" value="Glyco_hydro_3_C"/>
</dbReference>
<comment type="catalytic activity">
    <reaction evidence="1">
        <text>Hydrolysis of terminal, non-reducing beta-D-glucosyl residues with release of beta-D-glucose.</text>
        <dbReference type="EC" id="3.2.1.21"/>
    </reaction>
</comment>
<dbReference type="GO" id="GO:0008422">
    <property type="term" value="F:beta-glucosidase activity"/>
    <property type="evidence" value="ECO:0007669"/>
    <property type="project" value="UniProtKB-EC"/>
</dbReference>